<evidence type="ECO:0000313" key="4">
    <source>
        <dbReference type="Proteomes" id="UP000748531"/>
    </source>
</evidence>
<dbReference type="PANTHER" id="PTHR45819:SF3">
    <property type="entry name" value="ARF-GAP WITH GTPASE, ANK REPEAT AND PH DOMAIN-CONTAINING PROTEIN 2"/>
    <property type="match status" value="1"/>
</dbReference>
<dbReference type="SUPFAM" id="SSF52540">
    <property type="entry name" value="P-loop containing nucleoside triphosphate hydrolases"/>
    <property type="match status" value="1"/>
</dbReference>
<dbReference type="EMBL" id="LUCH01007655">
    <property type="protein sequence ID" value="KAF5396654.1"/>
    <property type="molecule type" value="Genomic_DNA"/>
</dbReference>
<dbReference type="GO" id="GO:0005634">
    <property type="term" value="C:nucleus"/>
    <property type="evidence" value="ECO:0007669"/>
    <property type="project" value="TreeGrafter"/>
</dbReference>
<dbReference type="InterPro" id="IPR051282">
    <property type="entry name" value="Arf-GAP_GTPase_ANK_PH"/>
</dbReference>
<organism evidence="3 4">
    <name type="scientific">Paragonimus heterotremus</name>
    <dbReference type="NCBI Taxonomy" id="100268"/>
    <lineage>
        <taxon>Eukaryota</taxon>
        <taxon>Metazoa</taxon>
        <taxon>Spiralia</taxon>
        <taxon>Lophotrochozoa</taxon>
        <taxon>Platyhelminthes</taxon>
        <taxon>Trematoda</taxon>
        <taxon>Digenea</taxon>
        <taxon>Plagiorchiida</taxon>
        <taxon>Troglotremata</taxon>
        <taxon>Troglotrematidae</taxon>
        <taxon>Paragonimus</taxon>
    </lineage>
</organism>
<evidence type="ECO:0000256" key="2">
    <source>
        <dbReference type="SAM" id="MobiDB-lite"/>
    </source>
</evidence>
<comment type="caution">
    <text evidence="3">The sequence shown here is derived from an EMBL/GenBank/DDBJ whole genome shotgun (WGS) entry which is preliminary data.</text>
</comment>
<sequence>MLPNAACCMSDSVIMSCGRFKKLCFVQSHPCLLLIRDEAGPPDLQLANWIDALVLVVSLADVESVRIAHNYLALLRGLVDLSAMPMALVATQDSVINGTPAAEIEPHIRQLIAAMDSCPYYETCAVYGLNVQPVFEDILSRVLARRSNQKLPHLSNEPQPTSISDNHSFHSPPIADTRSSTTVQVDARVAYTQLSTVPTVPTPSTLPSMTSKFPDAKTRTANLTNSAPNFIGPPGPVTPISHDPWSLHQHPMNGLVPASSMTLTCHPTVPNRPPALQLLQPFRYALGPPEASTLTTDALQSSWVFKPVTHPTVGATSLNPFGPQVGHYPTSAPAYPNDLAYRPSFHSISSWTEPTLQPIVVTQYRQLQPNPLSGSSLVAAPLAYRPECNGLPNRRCEYSNSWRNTSTRR</sequence>
<gene>
    <name evidence="3" type="ORF">PHET_10615</name>
</gene>
<dbReference type="GO" id="GO:0005096">
    <property type="term" value="F:GTPase activator activity"/>
    <property type="evidence" value="ECO:0007669"/>
    <property type="project" value="TreeGrafter"/>
</dbReference>
<name>A0A8J4WE22_9TREM</name>
<dbReference type="GO" id="GO:0008270">
    <property type="term" value="F:zinc ion binding"/>
    <property type="evidence" value="ECO:0007669"/>
    <property type="project" value="UniProtKB-KW"/>
</dbReference>
<dbReference type="GO" id="GO:0003924">
    <property type="term" value="F:GTPase activity"/>
    <property type="evidence" value="ECO:0007669"/>
    <property type="project" value="TreeGrafter"/>
</dbReference>
<feature type="region of interest" description="Disordered" evidence="2">
    <location>
        <begin position="150"/>
        <end position="180"/>
    </location>
</feature>
<dbReference type="Gene3D" id="3.40.50.300">
    <property type="entry name" value="P-loop containing nucleotide triphosphate hydrolases"/>
    <property type="match status" value="1"/>
</dbReference>
<dbReference type="GO" id="GO:0043524">
    <property type="term" value="P:negative regulation of neuron apoptotic process"/>
    <property type="evidence" value="ECO:0007669"/>
    <property type="project" value="TreeGrafter"/>
</dbReference>
<proteinExistence type="predicted"/>
<keyword evidence="1" id="KW-0863">Zinc-finger</keyword>
<dbReference type="OrthoDB" id="73919at2759"/>
<feature type="compositionally biased region" description="Polar residues" evidence="2">
    <location>
        <begin position="156"/>
        <end position="166"/>
    </location>
</feature>
<dbReference type="AlphaFoldDB" id="A0A8J4WE22"/>
<keyword evidence="4" id="KW-1185">Reference proteome</keyword>
<evidence type="ECO:0000256" key="1">
    <source>
        <dbReference type="ARBA" id="ARBA00022771"/>
    </source>
</evidence>
<evidence type="ECO:0000313" key="3">
    <source>
        <dbReference type="EMBL" id="KAF5396654.1"/>
    </source>
</evidence>
<reference evidence="3" key="1">
    <citation type="submission" date="2019-05" db="EMBL/GenBank/DDBJ databases">
        <title>Annotation for the trematode Paragonimus heterotremus.</title>
        <authorList>
            <person name="Choi Y.-J."/>
        </authorList>
    </citation>
    <scope>NUCLEOTIDE SEQUENCE</scope>
    <source>
        <strain evidence="3">LC</strain>
    </source>
</reference>
<keyword evidence="1" id="KW-0479">Metal-binding</keyword>
<protein>
    <submittedName>
        <fullName evidence="3">Uncharacterized protein</fullName>
    </submittedName>
</protein>
<dbReference type="InterPro" id="IPR027417">
    <property type="entry name" value="P-loop_NTPase"/>
</dbReference>
<keyword evidence="1" id="KW-0862">Zinc</keyword>
<accession>A0A8J4WE22</accession>
<dbReference type="PANTHER" id="PTHR45819">
    <property type="entry name" value="CENTAURIN-GAMMA-1A"/>
    <property type="match status" value="1"/>
</dbReference>
<dbReference type="Proteomes" id="UP000748531">
    <property type="component" value="Unassembled WGS sequence"/>
</dbReference>